<accession>A0A517XNP1</accession>
<dbReference type="PANTHER" id="PTHR38733">
    <property type="entry name" value="PROTEIN MCRC"/>
    <property type="match status" value="1"/>
</dbReference>
<sequence>MTRRTVVLVERRTRAVRLRPADAAFLRDQFAGVVEVNPGGTADRVRLTARGVVGTIDAPHVRLTIRPKLPWPNLRLLLGLEHFAACGAAPPDAELFAVLATEFAERLRAVAAAGLVRGYHDADHAAPYLRGRLRTADQLRDAAARAFPTTFHVTESAFDLDAPWNQIPKSVADAVATHPALPAPVRAEVRAAAAPLEGVTAVMPTDSVFDAAAREPRAGAYTSLLALCRTLGDGLAAADGTPGGGAFLIDLGRAFERHLATGLADRLAAGWSVEAHAGFAVGDTVLRPDVLVQRRGEPRWVLDAKWKRPGPDAADLHQVLAYAAVTGAPRAALVYPGRRFARKVLQAGARTVALVRLPVVGTSDAVAAGLARLARLLAR</sequence>
<organism evidence="1 2">
    <name type="scientific">Urbifossiella limnaea</name>
    <dbReference type="NCBI Taxonomy" id="2528023"/>
    <lineage>
        <taxon>Bacteria</taxon>
        <taxon>Pseudomonadati</taxon>
        <taxon>Planctomycetota</taxon>
        <taxon>Planctomycetia</taxon>
        <taxon>Gemmatales</taxon>
        <taxon>Gemmataceae</taxon>
        <taxon>Urbifossiella</taxon>
    </lineage>
</organism>
<dbReference type="OrthoDB" id="281122at2"/>
<dbReference type="Proteomes" id="UP000319576">
    <property type="component" value="Chromosome"/>
</dbReference>
<protein>
    <submittedName>
        <fullName evidence="1">McrBC 5-methylcytosine restriction system component</fullName>
    </submittedName>
</protein>
<proteinExistence type="predicted"/>
<dbReference type="RefSeq" id="WP_145234872.1">
    <property type="nucleotide sequence ID" value="NZ_CP036273.1"/>
</dbReference>
<dbReference type="KEGG" id="uli:ETAA1_10270"/>
<dbReference type="EMBL" id="CP036273">
    <property type="protein sequence ID" value="QDU19123.1"/>
    <property type="molecule type" value="Genomic_DNA"/>
</dbReference>
<dbReference type="InterPro" id="IPR019292">
    <property type="entry name" value="McrC"/>
</dbReference>
<dbReference type="Pfam" id="PF10117">
    <property type="entry name" value="McrBC"/>
    <property type="match status" value="1"/>
</dbReference>
<dbReference type="AlphaFoldDB" id="A0A517XNP1"/>
<reference evidence="1 2" key="1">
    <citation type="submission" date="2019-02" db="EMBL/GenBank/DDBJ databases">
        <title>Deep-cultivation of Planctomycetes and their phenomic and genomic characterization uncovers novel biology.</title>
        <authorList>
            <person name="Wiegand S."/>
            <person name="Jogler M."/>
            <person name="Boedeker C."/>
            <person name="Pinto D."/>
            <person name="Vollmers J."/>
            <person name="Rivas-Marin E."/>
            <person name="Kohn T."/>
            <person name="Peeters S.H."/>
            <person name="Heuer A."/>
            <person name="Rast P."/>
            <person name="Oberbeckmann S."/>
            <person name="Bunk B."/>
            <person name="Jeske O."/>
            <person name="Meyerdierks A."/>
            <person name="Storesund J.E."/>
            <person name="Kallscheuer N."/>
            <person name="Luecker S."/>
            <person name="Lage O.M."/>
            <person name="Pohl T."/>
            <person name="Merkel B.J."/>
            <person name="Hornburger P."/>
            <person name="Mueller R.-W."/>
            <person name="Bruemmer F."/>
            <person name="Labrenz M."/>
            <person name="Spormann A.M."/>
            <person name="Op den Camp H."/>
            <person name="Overmann J."/>
            <person name="Amann R."/>
            <person name="Jetten M.S.M."/>
            <person name="Mascher T."/>
            <person name="Medema M.H."/>
            <person name="Devos D.P."/>
            <person name="Kaster A.-K."/>
            <person name="Ovreas L."/>
            <person name="Rohde M."/>
            <person name="Galperin M.Y."/>
            <person name="Jogler C."/>
        </authorList>
    </citation>
    <scope>NUCLEOTIDE SEQUENCE [LARGE SCALE GENOMIC DNA]</scope>
    <source>
        <strain evidence="1 2">ETA_A1</strain>
    </source>
</reference>
<keyword evidence="2" id="KW-1185">Reference proteome</keyword>
<gene>
    <name evidence="1" type="ORF">ETAA1_10270</name>
</gene>
<dbReference type="PANTHER" id="PTHR38733:SF1">
    <property type="entry name" value="TYPE IV METHYL-DIRECTED RESTRICTION ENZYME ECOKMCRBC"/>
    <property type="match status" value="1"/>
</dbReference>
<evidence type="ECO:0000313" key="1">
    <source>
        <dbReference type="EMBL" id="QDU19123.1"/>
    </source>
</evidence>
<name>A0A517XNP1_9BACT</name>
<evidence type="ECO:0000313" key="2">
    <source>
        <dbReference type="Proteomes" id="UP000319576"/>
    </source>
</evidence>